<organism evidence="2 3">
    <name type="scientific">Sarcoptes scabiei</name>
    <name type="common">Itch mite</name>
    <name type="synonym">Acarus scabiei</name>
    <dbReference type="NCBI Taxonomy" id="52283"/>
    <lineage>
        <taxon>Eukaryota</taxon>
        <taxon>Metazoa</taxon>
        <taxon>Ecdysozoa</taxon>
        <taxon>Arthropoda</taxon>
        <taxon>Chelicerata</taxon>
        <taxon>Arachnida</taxon>
        <taxon>Acari</taxon>
        <taxon>Acariformes</taxon>
        <taxon>Sarcoptiformes</taxon>
        <taxon>Astigmata</taxon>
        <taxon>Psoroptidia</taxon>
        <taxon>Sarcoptoidea</taxon>
        <taxon>Sarcoptidae</taxon>
        <taxon>Sarcoptinae</taxon>
        <taxon>Sarcoptes</taxon>
    </lineage>
</organism>
<protein>
    <recommendedName>
        <fullName evidence="1">PEP5/VPS11 N-terminal domain-containing protein</fullName>
    </recommendedName>
</protein>
<dbReference type="EMBL" id="JXLN01017605">
    <property type="protein sequence ID" value="KPM11629.1"/>
    <property type="molecule type" value="Genomic_DNA"/>
</dbReference>
<gene>
    <name evidence="2" type="ORF">QR98_0102020</name>
</gene>
<proteinExistence type="predicted"/>
<dbReference type="InterPro" id="IPR057307">
    <property type="entry name" value="PEP5_VPS11_N"/>
</dbReference>
<accession>A0A132ALA3</accession>
<dbReference type="OrthoDB" id="26184at2759"/>
<feature type="non-terminal residue" evidence="2">
    <location>
        <position position="1"/>
    </location>
</feature>
<comment type="caution">
    <text evidence="2">The sequence shown here is derived from an EMBL/GenBank/DDBJ whole genome shotgun (WGS) entry which is preliminary data.</text>
</comment>
<reference evidence="2 3" key="1">
    <citation type="journal article" date="2015" name="Parasit. Vectors">
        <title>Draft genome of the scabies mite.</title>
        <authorList>
            <person name="Rider S.D.Jr."/>
            <person name="Morgan M.S."/>
            <person name="Arlian L.G."/>
        </authorList>
    </citation>
    <scope>NUCLEOTIDE SEQUENCE [LARGE SCALE GENOMIC DNA]</scope>
    <source>
        <strain evidence="2">Arlian Lab</strain>
    </source>
</reference>
<evidence type="ECO:0000313" key="3">
    <source>
        <dbReference type="Proteomes" id="UP000616769"/>
    </source>
</evidence>
<sequence>MELGSNLIDEQSSADDNLESVLRNQMISQLINGEDYDEKFKRNSDIPPGFIGVRGRRIQPSHLQSHQQFISAPLKKKEEEEEKKTLQSIGAIKNETETPGALYIDEWRRFNFFQKDLLNNTNDMLTDLIKSCQISCSSSGNGFIVLGDSTGSISLVSRNHSVVSFTAYQIA</sequence>
<dbReference type="VEuPathDB" id="VectorBase:SSCA008957"/>
<evidence type="ECO:0000259" key="1">
    <source>
        <dbReference type="Pfam" id="PF23341"/>
    </source>
</evidence>
<feature type="domain" description="PEP5/VPS11 N-terminal" evidence="1">
    <location>
        <begin position="107"/>
        <end position="170"/>
    </location>
</feature>
<name>A0A132ALA3_SARSC</name>
<dbReference type="Proteomes" id="UP000616769">
    <property type="component" value="Unassembled WGS sequence"/>
</dbReference>
<dbReference type="AlphaFoldDB" id="A0A132ALA3"/>
<dbReference type="Pfam" id="PF23341">
    <property type="entry name" value="PEP5_VPS11_N"/>
    <property type="match status" value="1"/>
</dbReference>
<evidence type="ECO:0000313" key="2">
    <source>
        <dbReference type="EMBL" id="KPM11629.1"/>
    </source>
</evidence>